<protein>
    <submittedName>
        <fullName evidence="2">SasB protein</fullName>
    </submittedName>
</protein>
<proteinExistence type="predicted"/>
<organism evidence="2 3">
    <name type="scientific">Staphylococcus aureus</name>
    <dbReference type="NCBI Taxonomy" id="1280"/>
    <lineage>
        <taxon>Bacteria</taxon>
        <taxon>Bacillati</taxon>
        <taxon>Bacillota</taxon>
        <taxon>Bacilli</taxon>
        <taxon>Bacillales</taxon>
        <taxon>Staphylococcaceae</taxon>
        <taxon>Staphylococcus</taxon>
    </lineage>
</organism>
<evidence type="ECO:0000313" key="2">
    <source>
        <dbReference type="EMBL" id="SPZ99780.1"/>
    </source>
</evidence>
<feature type="compositionally biased region" description="Polar residues" evidence="1">
    <location>
        <begin position="147"/>
        <end position="164"/>
    </location>
</feature>
<sequence length="204" mass="21638">MVESTTETLPSADITEPKVPSNTEKDKKESTTNQTDAGQLKSETNVASNEADKSEGNVDTDVSNKPSTSKPSEAKDKATSTEDSQKADMATSDKKDNQAAIGATADVNNKATQNDGANASPATVSNGSNSANQDMLKVTNTDKHQAKATSAQQGKENKAKQQAKTLPDTGMSHNDDLPYVELALGAGMAFLIRRFTKKDQQTEE</sequence>
<accession>A0A2X2MDK0</accession>
<feature type="compositionally biased region" description="Polar residues" evidence="1">
    <location>
        <begin position="106"/>
        <end position="133"/>
    </location>
</feature>
<gene>
    <name evidence="2" type="ORF">NCTC7878_02927</name>
</gene>
<dbReference type="AlphaFoldDB" id="A0A2X2MDK0"/>
<feature type="compositionally biased region" description="Polar residues" evidence="1">
    <location>
        <begin position="31"/>
        <end position="48"/>
    </location>
</feature>
<dbReference type="Proteomes" id="UP000249913">
    <property type="component" value="Unassembled WGS sequence"/>
</dbReference>
<dbReference type="EMBL" id="UAUX01000010">
    <property type="protein sequence ID" value="SPZ99780.1"/>
    <property type="molecule type" value="Genomic_DNA"/>
</dbReference>
<evidence type="ECO:0000256" key="1">
    <source>
        <dbReference type="SAM" id="MobiDB-lite"/>
    </source>
</evidence>
<dbReference type="NCBIfam" id="TIGR01167">
    <property type="entry name" value="LPXTG_anchor"/>
    <property type="match status" value="1"/>
</dbReference>
<feature type="region of interest" description="Disordered" evidence="1">
    <location>
        <begin position="1"/>
        <end position="173"/>
    </location>
</feature>
<feature type="compositionally biased region" description="Basic and acidic residues" evidence="1">
    <location>
        <begin position="72"/>
        <end position="97"/>
    </location>
</feature>
<reference evidence="2 3" key="1">
    <citation type="submission" date="2018-06" db="EMBL/GenBank/DDBJ databases">
        <authorList>
            <consortium name="Pathogen Informatics"/>
            <person name="Doyle S."/>
        </authorList>
    </citation>
    <scope>NUCLEOTIDE SEQUENCE [LARGE SCALE GENOMIC DNA]</scope>
    <source>
        <strain evidence="2 3">NCTC7878</strain>
    </source>
</reference>
<evidence type="ECO:0000313" key="3">
    <source>
        <dbReference type="Proteomes" id="UP000249913"/>
    </source>
</evidence>
<feature type="compositionally biased region" description="Polar residues" evidence="1">
    <location>
        <begin position="60"/>
        <end position="71"/>
    </location>
</feature>
<name>A0A2X2MDK0_STAAU</name>